<evidence type="ECO:0000313" key="2">
    <source>
        <dbReference type="EMBL" id="OAV86925.1"/>
    </source>
</evidence>
<dbReference type="Proteomes" id="UP000005240">
    <property type="component" value="Unassembled WGS sequence"/>
</dbReference>
<reference evidence="3" key="4">
    <citation type="submission" date="2025-05" db="UniProtKB">
        <authorList>
            <consortium name="EnsemblFungi"/>
        </authorList>
    </citation>
    <scope>IDENTIFICATION</scope>
    <source>
        <strain evidence="3">isolate 1-1 / race 1 (BBBD)</strain>
    </source>
</reference>
<evidence type="ECO:0000256" key="1">
    <source>
        <dbReference type="SAM" id="MobiDB-lite"/>
    </source>
</evidence>
<dbReference type="EMBL" id="ADAS02000705">
    <property type="protein sequence ID" value="OAV86925.1"/>
    <property type="molecule type" value="Genomic_DNA"/>
</dbReference>
<dbReference type="EnsemblFungi" id="PTTG_10260-t43_1">
    <property type="protein sequence ID" value="PTTG_10260-t43_1-p1"/>
    <property type="gene ID" value="PTTG_10260"/>
</dbReference>
<accession>A0A180G2K0</accession>
<feature type="compositionally biased region" description="Polar residues" evidence="1">
    <location>
        <begin position="197"/>
        <end position="222"/>
    </location>
</feature>
<keyword evidence="4" id="KW-1185">Reference proteome</keyword>
<evidence type="ECO:0000313" key="3">
    <source>
        <dbReference type="EnsemblFungi" id="PTTG_10260-t43_1-p1"/>
    </source>
</evidence>
<reference evidence="2" key="1">
    <citation type="submission" date="2009-11" db="EMBL/GenBank/DDBJ databases">
        <authorList>
            <consortium name="The Broad Institute Genome Sequencing Platform"/>
            <person name="Ward D."/>
            <person name="Feldgarden M."/>
            <person name="Earl A."/>
            <person name="Young S.K."/>
            <person name="Zeng Q."/>
            <person name="Koehrsen M."/>
            <person name="Alvarado L."/>
            <person name="Berlin A."/>
            <person name="Bochicchio J."/>
            <person name="Borenstein D."/>
            <person name="Chapman S.B."/>
            <person name="Chen Z."/>
            <person name="Engels R."/>
            <person name="Freedman E."/>
            <person name="Gellesch M."/>
            <person name="Goldberg J."/>
            <person name="Griggs A."/>
            <person name="Gujja S."/>
            <person name="Heilman E."/>
            <person name="Heiman D."/>
            <person name="Hepburn T."/>
            <person name="Howarth C."/>
            <person name="Jen D."/>
            <person name="Larson L."/>
            <person name="Lewis B."/>
            <person name="Mehta T."/>
            <person name="Park D."/>
            <person name="Pearson M."/>
            <person name="Roberts A."/>
            <person name="Saif S."/>
            <person name="Shea T."/>
            <person name="Shenoy N."/>
            <person name="Sisk P."/>
            <person name="Stolte C."/>
            <person name="Sykes S."/>
            <person name="Thomson T."/>
            <person name="Walk T."/>
            <person name="White J."/>
            <person name="Yandava C."/>
            <person name="Izard J."/>
            <person name="Baranova O.V."/>
            <person name="Blanton J.M."/>
            <person name="Tanner A.C."/>
            <person name="Dewhirst F.E."/>
            <person name="Haas B."/>
            <person name="Nusbaum C."/>
            <person name="Birren B."/>
        </authorList>
    </citation>
    <scope>NUCLEOTIDE SEQUENCE [LARGE SCALE GENOMIC DNA]</scope>
    <source>
        <strain evidence="2">1-1 BBBD Race 1</strain>
    </source>
</reference>
<organism evidence="2">
    <name type="scientific">Puccinia triticina (isolate 1-1 / race 1 (BBBD))</name>
    <name type="common">Brown leaf rust fungus</name>
    <dbReference type="NCBI Taxonomy" id="630390"/>
    <lineage>
        <taxon>Eukaryota</taxon>
        <taxon>Fungi</taxon>
        <taxon>Dikarya</taxon>
        <taxon>Basidiomycota</taxon>
        <taxon>Pucciniomycotina</taxon>
        <taxon>Pucciniomycetes</taxon>
        <taxon>Pucciniales</taxon>
        <taxon>Pucciniaceae</taxon>
        <taxon>Puccinia</taxon>
    </lineage>
</organism>
<reference evidence="2" key="2">
    <citation type="submission" date="2016-05" db="EMBL/GenBank/DDBJ databases">
        <title>Comparative analysis highlights variable genome content of wheat rusts and divergence of the mating loci.</title>
        <authorList>
            <person name="Cuomo C.A."/>
            <person name="Bakkeren G."/>
            <person name="Szabo L."/>
            <person name="Khalil H."/>
            <person name="Joly D."/>
            <person name="Goldberg J."/>
            <person name="Young S."/>
            <person name="Zeng Q."/>
            <person name="Fellers J."/>
        </authorList>
    </citation>
    <scope>NUCLEOTIDE SEQUENCE [LARGE SCALE GENOMIC DNA]</scope>
    <source>
        <strain evidence="2">1-1 BBBD Race 1</strain>
    </source>
</reference>
<protein>
    <submittedName>
        <fullName evidence="2 3">Uncharacterized protein</fullName>
    </submittedName>
</protein>
<sequence length="312" mass="33494">MSPTPRQKINSLGLFPLITHNPDDTVSFLHQVNTTPDISLVTATYVTAPTIPQQQAMTNHAPQLRPGQPETSPWPPSPLLHVTLCPPLATSTHTNLAPSFPLLHSMVNLVYGADRMCGLKPGHWRVQLIQAVWTKLGGKGFVIPNDQGKDGRGVMRLQGAPEFLRFVYSQNPNLIANRESINTAVAAGTVALLASAPSNPDNQQRSSGWPKSRKSPVQQRISSADAPPPLPAANPIALPICRVASDNPQNPSARKSWIVDMSGLNGIQKQSSRSISKPAWGIFFLNTKSNAASSVICSASKMLAGLIGPPFH</sequence>
<reference evidence="3 4" key="3">
    <citation type="journal article" date="2017" name="G3 (Bethesda)">
        <title>Comparative analysis highlights variable genome content of wheat rusts and divergence of the mating loci.</title>
        <authorList>
            <person name="Cuomo C.A."/>
            <person name="Bakkeren G."/>
            <person name="Khalil H.B."/>
            <person name="Panwar V."/>
            <person name="Joly D."/>
            <person name="Linning R."/>
            <person name="Sakthikumar S."/>
            <person name="Song X."/>
            <person name="Adiconis X."/>
            <person name="Fan L."/>
            <person name="Goldberg J.M."/>
            <person name="Levin J.Z."/>
            <person name="Young S."/>
            <person name="Zeng Q."/>
            <person name="Anikster Y."/>
            <person name="Bruce M."/>
            <person name="Wang M."/>
            <person name="Yin C."/>
            <person name="McCallum B."/>
            <person name="Szabo L.J."/>
            <person name="Hulbert S."/>
            <person name="Chen X."/>
            <person name="Fellers J.P."/>
        </authorList>
    </citation>
    <scope>NUCLEOTIDE SEQUENCE</scope>
    <source>
        <strain evidence="3">isolate 1-1 / race 1 (BBBD)</strain>
        <strain evidence="4">Isolate 1-1 / race 1 (BBBD)</strain>
    </source>
</reference>
<dbReference type="AlphaFoldDB" id="A0A180G2K0"/>
<gene>
    <name evidence="2" type="ORF">PTTG_10260</name>
</gene>
<feature type="region of interest" description="Disordered" evidence="1">
    <location>
        <begin position="195"/>
        <end position="231"/>
    </location>
</feature>
<dbReference type="VEuPathDB" id="FungiDB:PTTG_10260"/>
<feature type="region of interest" description="Disordered" evidence="1">
    <location>
        <begin position="53"/>
        <end position="75"/>
    </location>
</feature>
<proteinExistence type="predicted"/>
<name>A0A180G2K0_PUCT1</name>
<evidence type="ECO:0000313" key="4">
    <source>
        <dbReference type="Proteomes" id="UP000005240"/>
    </source>
</evidence>